<organism evidence="3 4">
    <name type="scientific">Puniceibacterium antarcticum</name>
    <dbReference type="NCBI Taxonomy" id="1206336"/>
    <lineage>
        <taxon>Bacteria</taxon>
        <taxon>Pseudomonadati</taxon>
        <taxon>Pseudomonadota</taxon>
        <taxon>Alphaproteobacteria</taxon>
        <taxon>Rhodobacterales</taxon>
        <taxon>Paracoccaceae</taxon>
        <taxon>Puniceibacterium</taxon>
    </lineage>
</organism>
<dbReference type="Pfam" id="PF13439">
    <property type="entry name" value="Glyco_transf_4"/>
    <property type="match status" value="1"/>
</dbReference>
<dbReference type="AlphaFoldDB" id="A0A2G8RBF1"/>
<dbReference type="EMBL" id="AWWI01000121">
    <property type="protein sequence ID" value="PIL18751.1"/>
    <property type="molecule type" value="Genomic_DNA"/>
</dbReference>
<feature type="domain" description="Glycosyltransferase subfamily 4-like N-terminal" evidence="2">
    <location>
        <begin position="2"/>
        <end position="174"/>
    </location>
</feature>
<evidence type="ECO:0000259" key="2">
    <source>
        <dbReference type="Pfam" id="PF13439"/>
    </source>
</evidence>
<name>A0A2G8RBF1_9RHOB</name>
<sequence>MAFELARRGHEVEVLSFSKDMSLPVYGFSSGVSPCNLWTHRQTWRAALSAQVARRFIPSGRLTEAARFSLMQAPFVAALRAHYRNNRPDVVIGFMGSAISAIDRVGAALAGVPVIASLHNHPHRLFQPRDAKARATLSALARAAAVSFPLEEHFADLEADTGTALLRVLPNPIEIPEKPVRDLPRECLVIGVGRLVPVKRFDMLLRSWALVASAFPEWRLAIYGEGPERPRLEAMISELGLNGQVTLPGATERIFEIYSRASLLVHPSQFEGFGLVLAEAMARGTPVIGFAATPAVRSLVIPGQNGWLITEDASDMTLSKAMNSAMLDTQSRQFLSERAPQSVQKYELTRVLDKWDALFDDLRQDLQGKDEQ</sequence>
<dbReference type="PANTHER" id="PTHR12526">
    <property type="entry name" value="GLYCOSYLTRANSFERASE"/>
    <property type="match status" value="1"/>
</dbReference>
<keyword evidence="4" id="KW-1185">Reference proteome</keyword>
<feature type="domain" description="Glycosyl transferase family 1" evidence="1">
    <location>
        <begin position="188"/>
        <end position="341"/>
    </location>
</feature>
<evidence type="ECO:0000313" key="4">
    <source>
        <dbReference type="Proteomes" id="UP000231259"/>
    </source>
</evidence>
<dbReference type="InterPro" id="IPR001296">
    <property type="entry name" value="Glyco_trans_1"/>
</dbReference>
<dbReference type="Pfam" id="PF00534">
    <property type="entry name" value="Glycos_transf_1"/>
    <property type="match status" value="1"/>
</dbReference>
<dbReference type="GO" id="GO:0016757">
    <property type="term" value="F:glycosyltransferase activity"/>
    <property type="evidence" value="ECO:0007669"/>
    <property type="project" value="InterPro"/>
</dbReference>
<reference evidence="3 4" key="1">
    <citation type="submission" date="2013-09" db="EMBL/GenBank/DDBJ databases">
        <title>Genome sequencing of Phaeobacter antarcticus sp. nov. SM1211.</title>
        <authorList>
            <person name="Zhang X.-Y."/>
            <person name="Liu C."/>
            <person name="Chen X.-L."/>
            <person name="Xie B.-B."/>
            <person name="Qin Q.-L."/>
            <person name="Rong J.-C."/>
            <person name="Zhang Y.-Z."/>
        </authorList>
    </citation>
    <scope>NUCLEOTIDE SEQUENCE [LARGE SCALE GENOMIC DNA]</scope>
    <source>
        <strain evidence="3 4">SM1211</strain>
    </source>
</reference>
<protein>
    <recommendedName>
        <fullName evidence="5">Glycosyl transferase family 1 domain-containing protein</fullName>
    </recommendedName>
</protein>
<evidence type="ECO:0000313" key="3">
    <source>
        <dbReference type="EMBL" id="PIL18751.1"/>
    </source>
</evidence>
<gene>
    <name evidence="3" type="ORF">P775_19475</name>
</gene>
<evidence type="ECO:0000259" key="1">
    <source>
        <dbReference type="Pfam" id="PF00534"/>
    </source>
</evidence>
<dbReference type="Gene3D" id="3.40.50.2000">
    <property type="entry name" value="Glycogen Phosphorylase B"/>
    <property type="match status" value="2"/>
</dbReference>
<comment type="caution">
    <text evidence="3">The sequence shown here is derived from an EMBL/GenBank/DDBJ whole genome shotgun (WGS) entry which is preliminary data.</text>
</comment>
<dbReference type="Proteomes" id="UP000231259">
    <property type="component" value="Unassembled WGS sequence"/>
</dbReference>
<proteinExistence type="predicted"/>
<dbReference type="SUPFAM" id="SSF53756">
    <property type="entry name" value="UDP-Glycosyltransferase/glycogen phosphorylase"/>
    <property type="match status" value="1"/>
</dbReference>
<accession>A0A2G8RBF1</accession>
<dbReference type="InterPro" id="IPR028098">
    <property type="entry name" value="Glyco_trans_4-like_N"/>
</dbReference>
<evidence type="ECO:0008006" key="5">
    <source>
        <dbReference type="Google" id="ProtNLM"/>
    </source>
</evidence>